<feature type="transmembrane region" description="Helical" evidence="6">
    <location>
        <begin position="233"/>
        <end position="256"/>
    </location>
</feature>
<evidence type="ECO:0000256" key="5">
    <source>
        <dbReference type="ARBA" id="ARBA00023136"/>
    </source>
</evidence>
<dbReference type="AlphaFoldDB" id="A0A0E3ZTW6"/>
<dbReference type="KEGG" id="srd:SD10_10400"/>
<evidence type="ECO:0000256" key="1">
    <source>
        <dbReference type="ARBA" id="ARBA00004651"/>
    </source>
</evidence>
<organism evidence="7 8">
    <name type="scientific">Spirosoma radiotolerans</name>
    <dbReference type="NCBI Taxonomy" id="1379870"/>
    <lineage>
        <taxon>Bacteria</taxon>
        <taxon>Pseudomonadati</taxon>
        <taxon>Bacteroidota</taxon>
        <taxon>Cytophagia</taxon>
        <taxon>Cytophagales</taxon>
        <taxon>Cytophagaceae</taxon>
        <taxon>Spirosoma</taxon>
    </lineage>
</organism>
<evidence type="ECO:0000313" key="7">
    <source>
        <dbReference type="EMBL" id="AKD55255.1"/>
    </source>
</evidence>
<evidence type="ECO:0000313" key="8">
    <source>
        <dbReference type="Proteomes" id="UP000033054"/>
    </source>
</evidence>
<dbReference type="NCBIfam" id="TIGR00765">
    <property type="entry name" value="yihY_not_rbn"/>
    <property type="match status" value="1"/>
</dbReference>
<dbReference type="STRING" id="1379870.SD10_10400"/>
<feature type="transmembrane region" description="Helical" evidence="6">
    <location>
        <begin position="195"/>
        <end position="221"/>
    </location>
</feature>
<feature type="transmembrane region" description="Helical" evidence="6">
    <location>
        <begin position="57"/>
        <end position="78"/>
    </location>
</feature>
<dbReference type="PANTHER" id="PTHR30213:SF0">
    <property type="entry name" value="UPF0761 MEMBRANE PROTEIN YIHY"/>
    <property type="match status" value="1"/>
</dbReference>
<dbReference type="HOGENOM" id="CLU_045539_4_2_10"/>
<dbReference type="RefSeq" id="WP_046573747.1">
    <property type="nucleotide sequence ID" value="NZ_CP010429.1"/>
</dbReference>
<evidence type="ECO:0000256" key="3">
    <source>
        <dbReference type="ARBA" id="ARBA00022692"/>
    </source>
</evidence>
<dbReference type="PATRIC" id="fig|1379870.5.peg.2262"/>
<dbReference type="GO" id="GO:0005886">
    <property type="term" value="C:plasma membrane"/>
    <property type="evidence" value="ECO:0007669"/>
    <property type="project" value="UniProtKB-SubCell"/>
</dbReference>
<dbReference type="Pfam" id="PF03631">
    <property type="entry name" value="Virul_fac_BrkB"/>
    <property type="match status" value="1"/>
</dbReference>
<dbReference type="OrthoDB" id="977385at2"/>
<proteinExistence type="predicted"/>
<evidence type="ECO:0000256" key="4">
    <source>
        <dbReference type="ARBA" id="ARBA00022989"/>
    </source>
</evidence>
<feature type="transmembrane region" description="Helical" evidence="6">
    <location>
        <begin position="116"/>
        <end position="135"/>
    </location>
</feature>
<sequence length="318" mass="35407">MFDKLMSVKALRNTRAWLHTHHPFNSRITWYTFLKKMVAQIADNNTSERAASVSYSLILAVFPTVIFFFTLIPFITFIPDLEDQIMGFFQQVLPGDTFSTVDTTIRDIINRPRSGVLSFGFLLALYSATSGLVALMQAFNSSYHSAERRGFFKLRLVAIGLTFTLAFALILAVVVLIIGGIISDFLLHFGLLNNVIFINLLAIARYLVVFAVFVGVVSVIYRYGPDVRMKWAFITPGAVTASLLIVLTTLGFSYYVSNFGSYNKVYGSIGTLIALMIWINLISLLLILGFEMNVALYNLEGDRNPSVAAKTTNATPEI</sequence>
<accession>A0A0E3ZTW6</accession>
<evidence type="ECO:0000256" key="2">
    <source>
        <dbReference type="ARBA" id="ARBA00022475"/>
    </source>
</evidence>
<reference evidence="7 8" key="1">
    <citation type="journal article" date="2014" name="Curr. Microbiol.">
        <title>Spirosoma radiotolerans sp. nov., a gamma-radiation-resistant bacterium isolated from gamma ray-irradiated soil.</title>
        <authorList>
            <person name="Lee J.J."/>
            <person name="Srinivasan S."/>
            <person name="Lim S."/>
            <person name="Joe M."/>
            <person name="Im S."/>
            <person name="Bae S.I."/>
            <person name="Park K.R."/>
            <person name="Han J.H."/>
            <person name="Park S.H."/>
            <person name="Joo B.M."/>
            <person name="Park S.J."/>
            <person name="Kim M.K."/>
        </authorList>
    </citation>
    <scope>NUCLEOTIDE SEQUENCE [LARGE SCALE GENOMIC DNA]</scope>
    <source>
        <strain evidence="7 8">DG5A</strain>
    </source>
</reference>
<keyword evidence="4 6" id="KW-1133">Transmembrane helix</keyword>
<keyword evidence="3 6" id="KW-0812">Transmembrane</keyword>
<gene>
    <name evidence="7" type="ORF">SD10_10400</name>
</gene>
<dbReference type="PANTHER" id="PTHR30213">
    <property type="entry name" value="INNER MEMBRANE PROTEIN YHJD"/>
    <property type="match status" value="1"/>
</dbReference>
<keyword evidence="8" id="KW-1185">Reference proteome</keyword>
<feature type="transmembrane region" description="Helical" evidence="6">
    <location>
        <begin position="268"/>
        <end position="290"/>
    </location>
</feature>
<name>A0A0E3ZTW6_9BACT</name>
<keyword evidence="2" id="KW-1003">Cell membrane</keyword>
<dbReference type="PIRSF" id="PIRSF035875">
    <property type="entry name" value="RNase_BN"/>
    <property type="match status" value="1"/>
</dbReference>
<dbReference type="InterPro" id="IPR017039">
    <property type="entry name" value="Virul_fac_BrkB"/>
</dbReference>
<feature type="transmembrane region" description="Helical" evidence="6">
    <location>
        <begin position="156"/>
        <end position="183"/>
    </location>
</feature>
<comment type="subcellular location">
    <subcellularLocation>
        <location evidence="1">Cell membrane</location>
        <topology evidence="1">Multi-pass membrane protein</topology>
    </subcellularLocation>
</comment>
<dbReference type="Proteomes" id="UP000033054">
    <property type="component" value="Chromosome"/>
</dbReference>
<evidence type="ECO:0000256" key="6">
    <source>
        <dbReference type="SAM" id="Phobius"/>
    </source>
</evidence>
<dbReference type="EMBL" id="CP010429">
    <property type="protein sequence ID" value="AKD55255.1"/>
    <property type="molecule type" value="Genomic_DNA"/>
</dbReference>
<keyword evidence="5 6" id="KW-0472">Membrane</keyword>
<protein>
    <submittedName>
        <fullName evidence="7">Ribonuclease BN</fullName>
    </submittedName>
</protein>